<protein>
    <recommendedName>
        <fullName evidence="5">Periplasmic heavy metal sensor</fullName>
    </recommendedName>
</protein>
<sequence length="199" mass="22196">MTTPPQTPETPTHGNSGPQKPAVSRSRRGLRIALIGSLVVNVLVIGVLIGGAMRAAHYAPPRPPSDFRALWRAMPEEARSDLRALNRGTHDRGTHGARGDRQGERGSDRPSERRSDGRRSERYAERQAERLARAQEANREIIALLRGEPFDTAGFTQVLGAQRQRNHQRLQEAEAAFAQRVSELTPAERQQMAEELERE</sequence>
<name>A0A2T8HWE6_9RHOB</name>
<feature type="region of interest" description="Disordered" evidence="1">
    <location>
        <begin position="83"/>
        <end position="131"/>
    </location>
</feature>
<reference evidence="3 4" key="1">
    <citation type="submission" date="2018-04" db="EMBL/GenBank/DDBJ databases">
        <title>Pararhodobacter oceanense sp. nov., isolated from marine intertidal sediment.</title>
        <authorList>
            <person name="Wang X.-L."/>
            <person name="Du Z.-J."/>
        </authorList>
    </citation>
    <scope>NUCLEOTIDE SEQUENCE [LARGE SCALE GENOMIC DNA]</scope>
    <source>
        <strain evidence="3 4">AM505</strain>
    </source>
</reference>
<dbReference type="AlphaFoldDB" id="A0A2T8HWE6"/>
<dbReference type="RefSeq" id="WP_116557622.1">
    <property type="nucleotide sequence ID" value="NZ_QDKM01000002.1"/>
</dbReference>
<evidence type="ECO:0000313" key="3">
    <source>
        <dbReference type="EMBL" id="PVH29733.1"/>
    </source>
</evidence>
<feature type="region of interest" description="Disordered" evidence="1">
    <location>
        <begin position="1"/>
        <end position="24"/>
    </location>
</feature>
<dbReference type="OrthoDB" id="7876694at2"/>
<keyword evidence="2" id="KW-0812">Transmembrane</keyword>
<proteinExistence type="predicted"/>
<keyword evidence="2" id="KW-0472">Membrane</keyword>
<evidence type="ECO:0000256" key="1">
    <source>
        <dbReference type="SAM" id="MobiDB-lite"/>
    </source>
</evidence>
<evidence type="ECO:0000313" key="4">
    <source>
        <dbReference type="Proteomes" id="UP000245911"/>
    </source>
</evidence>
<comment type="caution">
    <text evidence="3">The sequence shown here is derived from an EMBL/GenBank/DDBJ whole genome shotgun (WGS) entry which is preliminary data.</text>
</comment>
<evidence type="ECO:0008006" key="5">
    <source>
        <dbReference type="Google" id="ProtNLM"/>
    </source>
</evidence>
<dbReference type="Proteomes" id="UP000245911">
    <property type="component" value="Unassembled WGS sequence"/>
</dbReference>
<gene>
    <name evidence="3" type="ORF">DDE20_06390</name>
</gene>
<accession>A0A2T8HWE6</accession>
<evidence type="ECO:0000256" key="2">
    <source>
        <dbReference type="SAM" id="Phobius"/>
    </source>
</evidence>
<feature type="transmembrane region" description="Helical" evidence="2">
    <location>
        <begin position="32"/>
        <end position="53"/>
    </location>
</feature>
<keyword evidence="4" id="KW-1185">Reference proteome</keyword>
<organism evidence="3 4">
    <name type="scientific">Pararhodobacter oceanensis</name>
    <dbReference type="NCBI Taxonomy" id="2172121"/>
    <lineage>
        <taxon>Bacteria</taxon>
        <taxon>Pseudomonadati</taxon>
        <taxon>Pseudomonadota</taxon>
        <taxon>Alphaproteobacteria</taxon>
        <taxon>Rhodobacterales</taxon>
        <taxon>Paracoccaceae</taxon>
        <taxon>Pararhodobacter</taxon>
    </lineage>
</organism>
<dbReference type="EMBL" id="QDKM01000002">
    <property type="protein sequence ID" value="PVH29733.1"/>
    <property type="molecule type" value="Genomic_DNA"/>
</dbReference>
<keyword evidence="2" id="KW-1133">Transmembrane helix</keyword>